<reference evidence="8" key="1">
    <citation type="submission" date="2021-04" db="EMBL/GenBank/DDBJ databases">
        <authorList>
            <consortium name="Molecular Ecology Group"/>
        </authorList>
    </citation>
    <scope>NUCLEOTIDE SEQUENCE</scope>
</reference>
<dbReference type="Proteomes" id="UP000678393">
    <property type="component" value="Unassembled WGS sequence"/>
</dbReference>
<dbReference type="Gene3D" id="2.60.40.1660">
    <property type="entry name" value="Na, k-atpase alpha subunit"/>
    <property type="match status" value="1"/>
</dbReference>
<proteinExistence type="inferred from homology"/>
<name>A0A8S3ZD83_9EUPU</name>
<dbReference type="GO" id="GO:0030007">
    <property type="term" value="P:intracellular potassium ion homeostasis"/>
    <property type="evidence" value="ECO:0007669"/>
    <property type="project" value="TreeGrafter"/>
</dbReference>
<evidence type="ECO:0000256" key="1">
    <source>
        <dbReference type="ARBA" id="ARBA00004606"/>
    </source>
</evidence>
<keyword evidence="9" id="KW-1185">Reference proteome</keyword>
<comment type="caution">
    <text evidence="8">The sequence shown here is derived from an EMBL/GenBank/DDBJ whole genome shotgun (WGS) entry which is preliminary data.</text>
</comment>
<keyword evidence="3 7" id="KW-0812">Transmembrane</keyword>
<dbReference type="InterPro" id="IPR038702">
    <property type="entry name" value="Na/K_ATPase_sub_beta_sf"/>
</dbReference>
<dbReference type="InterPro" id="IPR000402">
    <property type="entry name" value="Na/K_ATPase_sub_beta"/>
</dbReference>
<evidence type="ECO:0000313" key="9">
    <source>
        <dbReference type="Proteomes" id="UP000678393"/>
    </source>
</evidence>
<evidence type="ECO:0000256" key="3">
    <source>
        <dbReference type="ARBA" id="ARBA00022692"/>
    </source>
</evidence>
<dbReference type="GO" id="GO:0005890">
    <property type="term" value="C:sodium:potassium-exchanging ATPase complex"/>
    <property type="evidence" value="ECO:0007669"/>
    <property type="project" value="InterPro"/>
</dbReference>
<dbReference type="GO" id="GO:0036376">
    <property type="term" value="P:sodium ion export across plasma membrane"/>
    <property type="evidence" value="ECO:0007669"/>
    <property type="project" value="TreeGrafter"/>
</dbReference>
<sequence length="292" mass="33393">MEKLTFRQKVDGFFKFLWNSEKKEVLGRTGRSWAEIGAFYLVFYTVLAAFFAATIAGFYQTIDDDYPKLQGDSSLLKANPGMGYGPMPDIETTLIHVTKEGRKSYVDHINKMLADYNQTNLDNTDCSRINSTRPNEPISCEVNFKELTKNCNEENGYGFLDGKPCILLKLNRIFGWEPQVWTPAEAQGVRAIPDAIKHHYTDDRIWIDCHGENPADNDNLGPLEYSPQQGFPKAFYPFKNQKDYRSPLVFVKFNNFTSHLGFMIECKALAKNIEVDRAEKEGSVHFELLIDV</sequence>
<evidence type="ECO:0000256" key="7">
    <source>
        <dbReference type="SAM" id="Phobius"/>
    </source>
</evidence>
<protein>
    <recommendedName>
        <fullName evidence="10">Sodium/potassium-transporting ATPase subunit beta</fullName>
    </recommendedName>
</protein>
<keyword evidence="4" id="KW-0735">Signal-anchor</keyword>
<dbReference type="GO" id="GO:1990573">
    <property type="term" value="P:potassium ion import across plasma membrane"/>
    <property type="evidence" value="ECO:0007669"/>
    <property type="project" value="TreeGrafter"/>
</dbReference>
<dbReference type="GO" id="GO:0006883">
    <property type="term" value="P:intracellular sodium ion homeostasis"/>
    <property type="evidence" value="ECO:0007669"/>
    <property type="project" value="TreeGrafter"/>
</dbReference>
<accession>A0A8S3ZD83</accession>
<comment type="subcellular location">
    <subcellularLocation>
        <location evidence="1">Membrane</location>
        <topology evidence="1">Single-pass type II membrane protein</topology>
    </subcellularLocation>
</comment>
<evidence type="ECO:0000256" key="2">
    <source>
        <dbReference type="ARBA" id="ARBA00005876"/>
    </source>
</evidence>
<comment type="similarity">
    <text evidence="2">Belongs to the X(+)/potassium ATPases subunit beta family.</text>
</comment>
<evidence type="ECO:0000313" key="8">
    <source>
        <dbReference type="EMBL" id="CAG5127547.1"/>
    </source>
</evidence>
<dbReference type="PANTHER" id="PTHR11523">
    <property type="entry name" value="SODIUM/POTASSIUM-DEPENDENT ATPASE BETA SUBUNIT"/>
    <property type="match status" value="1"/>
</dbReference>
<keyword evidence="5 7" id="KW-1133">Transmembrane helix</keyword>
<feature type="transmembrane region" description="Helical" evidence="7">
    <location>
        <begin position="38"/>
        <end position="59"/>
    </location>
</feature>
<evidence type="ECO:0008006" key="10">
    <source>
        <dbReference type="Google" id="ProtNLM"/>
    </source>
</evidence>
<evidence type="ECO:0000256" key="6">
    <source>
        <dbReference type="ARBA" id="ARBA00023136"/>
    </source>
</evidence>
<dbReference type="PANTHER" id="PTHR11523:SF28">
    <property type="entry name" value="NA_K-ATPASE BETA SUBUNIT ISOFORM 4-RELATED"/>
    <property type="match status" value="1"/>
</dbReference>
<gene>
    <name evidence="8" type="ORF">CUNI_LOCUS13105</name>
</gene>
<keyword evidence="6 7" id="KW-0472">Membrane</keyword>
<evidence type="ECO:0000256" key="5">
    <source>
        <dbReference type="ARBA" id="ARBA00022989"/>
    </source>
</evidence>
<dbReference type="GO" id="GO:0001671">
    <property type="term" value="F:ATPase activator activity"/>
    <property type="evidence" value="ECO:0007669"/>
    <property type="project" value="TreeGrafter"/>
</dbReference>
<dbReference type="Pfam" id="PF00287">
    <property type="entry name" value="Na_K-ATPase"/>
    <property type="match status" value="1"/>
</dbReference>
<dbReference type="AlphaFoldDB" id="A0A8S3ZD83"/>
<dbReference type="PROSITE" id="PS00390">
    <property type="entry name" value="ATPASE_NA_K_BETA_1"/>
    <property type="match status" value="1"/>
</dbReference>
<dbReference type="EMBL" id="CAJHNH020002723">
    <property type="protein sequence ID" value="CAG5127547.1"/>
    <property type="molecule type" value="Genomic_DNA"/>
</dbReference>
<organism evidence="8 9">
    <name type="scientific">Candidula unifasciata</name>
    <dbReference type="NCBI Taxonomy" id="100452"/>
    <lineage>
        <taxon>Eukaryota</taxon>
        <taxon>Metazoa</taxon>
        <taxon>Spiralia</taxon>
        <taxon>Lophotrochozoa</taxon>
        <taxon>Mollusca</taxon>
        <taxon>Gastropoda</taxon>
        <taxon>Heterobranchia</taxon>
        <taxon>Euthyneura</taxon>
        <taxon>Panpulmonata</taxon>
        <taxon>Eupulmonata</taxon>
        <taxon>Stylommatophora</taxon>
        <taxon>Helicina</taxon>
        <taxon>Helicoidea</taxon>
        <taxon>Geomitridae</taxon>
        <taxon>Candidula</taxon>
    </lineage>
</organism>
<dbReference type="OrthoDB" id="5912413at2759"/>
<evidence type="ECO:0000256" key="4">
    <source>
        <dbReference type="ARBA" id="ARBA00022968"/>
    </source>
</evidence>